<evidence type="ECO:0000256" key="7">
    <source>
        <dbReference type="ARBA" id="ARBA00035545"/>
    </source>
</evidence>
<proteinExistence type="inferred from homology"/>
<comment type="similarity">
    <text evidence="2">Belongs to the mitochondrion-specific ribosomal protein mL49 family.</text>
</comment>
<gene>
    <name evidence="8" type="primary">MRPL49</name>
</gene>
<evidence type="ECO:0000256" key="4">
    <source>
        <dbReference type="ARBA" id="ARBA00023128"/>
    </source>
</evidence>
<protein>
    <recommendedName>
        <fullName evidence="6">Large ribosomal subunit protein mL49</fullName>
    </recommendedName>
    <alternativeName>
        <fullName evidence="7">39S ribosomal protein L49, mitochondrial</fullName>
    </alternativeName>
</protein>
<dbReference type="InterPro" id="IPR007740">
    <property type="entry name" value="Ribosomal_mL49"/>
</dbReference>
<evidence type="ECO:0000256" key="1">
    <source>
        <dbReference type="ARBA" id="ARBA00004173"/>
    </source>
</evidence>
<reference evidence="8" key="1">
    <citation type="submission" date="2025-08" db="UniProtKB">
        <authorList>
            <consortium name="Ensembl"/>
        </authorList>
    </citation>
    <scope>IDENTIFICATION</scope>
</reference>
<dbReference type="AlphaFoldDB" id="A0A8C8CSR2"/>
<dbReference type="Proteomes" id="UP000694402">
    <property type="component" value="Unassembled WGS sequence"/>
</dbReference>
<dbReference type="GO" id="GO:0003735">
    <property type="term" value="F:structural constituent of ribosome"/>
    <property type="evidence" value="ECO:0007669"/>
    <property type="project" value="InterPro"/>
</dbReference>
<sequence>MHSTVFYRWRILYRLGPGAYLEHTRIHFSLSLSLQKQTLCIPAGEAKSGILASTEEYKFVEQLISTSRVPFPPKHDGPSPFGWTPPSEVPLALPYMICRSRMHNVPAFEKDVKEYLQQLTGKHLPTQVNEVTMTIRVKGHFDTALKEWLVKKGF</sequence>
<organism evidence="8 9">
    <name type="scientific">Oncorhynchus tshawytscha</name>
    <name type="common">Chinook salmon</name>
    <name type="synonym">Salmo tshawytscha</name>
    <dbReference type="NCBI Taxonomy" id="74940"/>
    <lineage>
        <taxon>Eukaryota</taxon>
        <taxon>Metazoa</taxon>
        <taxon>Chordata</taxon>
        <taxon>Craniata</taxon>
        <taxon>Vertebrata</taxon>
        <taxon>Euteleostomi</taxon>
        <taxon>Actinopterygii</taxon>
        <taxon>Neopterygii</taxon>
        <taxon>Teleostei</taxon>
        <taxon>Protacanthopterygii</taxon>
        <taxon>Salmoniformes</taxon>
        <taxon>Salmonidae</taxon>
        <taxon>Salmoninae</taxon>
        <taxon>Oncorhynchus</taxon>
    </lineage>
</organism>
<evidence type="ECO:0000256" key="6">
    <source>
        <dbReference type="ARBA" id="ARBA00035191"/>
    </source>
</evidence>
<keyword evidence="5" id="KW-0687">Ribonucleoprotein</keyword>
<comment type="subcellular location">
    <subcellularLocation>
        <location evidence="1">Mitochondrion</location>
    </subcellularLocation>
</comment>
<dbReference type="Gene3D" id="3.30.780.10">
    <property type="entry name" value="SUI1-like domain"/>
    <property type="match status" value="2"/>
</dbReference>
<dbReference type="GO" id="GO:0006412">
    <property type="term" value="P:translation"/>
    <property type="evidence" value="ECO:0007669"/>
    <property type="project" value="InterPro"/>
</dbReference>
<accession>A0A8C8CSR2</accession>
<evidence type="ECO:0000313" key="9">
    <source>
        <dbReference type="Proteomes" id="UP000694402"/>
    </source>
</evidence>
<keyword evidence="3" id="KW-0689">Ribosomal protein</keyword>
<dbReference type="PANTHER" id="PTHR13477">
    <property type="entry name" value="MITOCHONDRIAL 39S RIBOSOMAL PROTEIN L49"/>
    <property type="match status" value="1"/>
</dbReference>
<evidence type="ECO:0000256" key="3">
    <source>
        <dbReference type="ARBA" id="ARBA00022980"/>
    </source>
</evidence>
<keyword evidence="9" id="KW-1185">Reference proteome</keyword>
<dbReference type="PANTHER" id="PTHR13477:SF0">
    <property type="entry name" value="LARGE RIBOSOMAL SUBUNIT PROTEIN ML49"/>
    <property type="match status" value="1"/>
</dbReference>
<dbReference type="GO" id="GO:0005762">
    <property type="term" value="C:mitochondrial large ribosomal subunit"/>
    <property type="evidence" value="ECO:0007669"/>
    <property type="project" value="TreeGrafter"/>
</dbReference>
<reference evidence="8" key="2">
    <citation type="submission" date="2025-09" db="UniProtKB">
        <authorList>
            <consortium name="Ensembl"/>
        </authorList>
    </citation>
    <scope>IDENTIFICATION</scope>
</reference>
<dbReference type="Ensembl" id="ENSOTST00005016436.2">
    <property type="protein sequence ID" value="ENSOTSP00005015062.2"/>
    <property type="gene ID" value="ENSOTSG00005007538.2"/>
</dbReference>
<dbReference type="GeneTree" id="ENSGT00940000178462"/>
<evidence type="ECO:0000313" key="8">
    <source>
        <dbReference type="Ensembl" id="ENSOTSP00005015062.2"/>
    </source>
</evidence>
<keyword evidence="4" id="KW-0496">Mitochondrion</keyword>
<name>A0A8C8CSR2_ONCTS</name>
<evidence type="ECO:0000256" key="5">
    <source>
        <dbReference type="ARBA" id="ARBA00023274"/>
    </source>
</evidence>
<evidence type="ECO:0000256" key="2">
    <source>
        <dbReference type="ARBA" id="ARBA00005677"/>
    </source>
</evidence>